<proteinExistence type="predicted"/>
<dbReference type="RefSeq" id="XP_007918038.1">
    <property type="nucleotide sequence ID" value="XM_007919847.1"/>
</dbReference>
<dbReference type="PROSITE" id="PS50828">
    <property type="entry name" value="SMR"/>
    <property type="match status" value="1"/>
</dbReference>
<dbReference type="Proteomes" id="UP000014074">
    <property type="component" value="Unassembled WGS sequence"/>
</dbReference>
<dbReference type="PROSITE" id="PS51140">
    <property type="entry name" value="CUE"/>
    <property type="match status" value="1"/>
</dbReference>
<evidence type="ECO:0000313" key="4">
    <source>
        <dbReference type="EMBL" id="EON97224.1"/>
    </source>
</evidence>
<dbReference type="Gene3D" id="3.30.1370.110">
    <property type="match status" value="1"/>
</dbReference>
<dbReference type="GeneID" id="19328063"/>
<evidence type="ECO:0000259" key="3">
    <source>
        <dbReference type="PROSITE" id="PS51140"/>
    </source>
</evidence>
<dbReference type="HOGENOM" id="CLU_023589_0_0_1"/>
<evidence type="ECO:0000256" key="1">
    <source>
        <dbReference type="SAM" id="MobiDB-lite"/>
    </source>
</evidence>
<dbReference type="InterPro" id="IPR013899">
    <property type="entry name" value="DUF1771"/>
</dbReference>
<gene>
    <name evidence="4" type="ORF">UCRPA7_7315</name>
</gene>
<dbReference type="KEGG" id="tmn:UCRPA7_7315"/>
<dbReference type="GO" id="GO:0005634">
    <property type="term" value="C:nucleus"/>
    <property type="evidence" value="ECO:0007669"/>
    <property type="project" value="TreeGrafter"/>
</dbReference>
<dbReference type="SUPFAM" id="SSF160443">
    <property type="entry name" value="SMR domain-like"/>
    <property type="match status" value="1"/>
</dbReference>
<accession>R8BD39</accession>
<feature type="domain" description="Smr" evidence="2">
    <location>
        <begin position="335"/>
        <end position="417"/>
    </location>
</feature>
<feature type="compositionally biased region" description="Basic and acidic residues" evidence="1">
    <location>
        <begin position="96"/>
        <end position="110"/>
    </location>
</feature>
<feature type="compositionally biased region" description="Low complexity" evidence="1">
    <location>
        <begin position="237"/>
        <end position="247"/>
    </location>
</feature>
<feature type="region of interest" description="Disordered" evidence="1">
    <location>
        <begin position="237"/>
        <end position="257"/>
    </location>
</feature>
<evidence type="ECO:0000313" key="5">
    <source>
        <dbReference type="Proteomes" id="UP000014074"/>
    </source>
</evidence>
<protein>
    <submittedName>
        <fullName evidence="4">Putative smr domain-containing protein</fullName>
    </submittedName>
</protein>
<feature type="domain" description="CUE" evidence="3">
    <location>
        <begin position="133"/>
        <end position="179"/>
    </location>
</feature>
<dbReference type="InterPro" id="IPR052772">
    <property type="entry name" value="Endo/PolyKinase_Domain-Protein"/>
</dbReference>
<dbReference type="eggNOG" id="KOG2401">
    <property type="taxonomic scope" value="Eukaryota"/>
</dbReference>
<feature type="region of interest" description="Disordered" evidence="1">
    <location>
        <begin position="83"/>
        <end position="113"/>
    </location>
</feature>
<dbReference type="GO" id="GO:0004519">
    <property type="term" value="F:endonuclease activity"/>
    <property type="evidence" value="ECO:0007669"/>
    <property type="project" value="TreeGrafter"/>
</dbReference>
<dbReference type="EMBL" id="KB933277">
    <property type="protein sequence ID" value="EON97224.1"/>
    <property type="molecule type" value="Genomic_DNA"/>
</dbReference>
<dbReference type="InterPro" id="IPR036063">
    <property type="entry name" value="Smr_dom_sf"/>
</dbReference>
<sequence>MEDSPGRPGPESENLTQKLVDEFHSILDEAVILAIVGDYDLAHDFDGAREVLVSLSKDVPVEEQSGFNHSGIAYDALASDLVEQPQAADSATETTESSRRHADDSSRTDFSEPLSDQFERLDLSRDIDVSKLDHDEKVAELMVMFPILKAVDISYALKKAEDDFDKAFEELLNTQYLEENGLRPRGIDGAFRPDDAIVYRKARNASELKTKAGKTKLDVGYRLKPSEILITDISTSTSTTASSTATSPALKGLDSSSNRKTYRDLKRVSSAARETSNQSFVAAQRAYRRGKSDALYRPVAAVYAERGREQAARARAAESDTYDALVDEQSSNAHIDLHGVPVADGVRIALERTQLWWGSLGEDRAKRAREGFTVITGLGTHSATGVSRLRQEVGAALKREGWRVRTETGQFIVTGKQ</sequence>
<dbReference type="InterPro" id="IPR003892">
    <property type="entry name" value="CUE"/>
</dbReference>
<dbReference type="PANTHER" id="PTHR46535">
    <property type="entry name" value="NEDD4-BINDING PROTEIN 2"/>
    <property type="match status" value="1"/>
</dbReference>
<dbReference type="AlphaFoldDB" id="R8BD39"/>
<reference evidence="5" key="1">
    <citation type="journal article" date="2013" name="Genome Announc.">
        <title>Draft genome sequence of the ascomycete Phaeoacremonium aleophilum strain UCR-PA7, a causal agent of the esca disease complex in grapevines.</title>
        <authorList>
            <person name="Blanco-Ulate B."/>
            <person name="Rolshausen P."/>
            <person name="Cantu D."/>
        </authorList>
    </citation>
    <scope>NUCLEOTIDE SEQUENCE [LARGE SCALE GENOMIC DNA]</scope>
    <source>
        <strain evidence="5">UCR-PA7</strain>
    </source>
</reference>
<evidence type="ECO:0000259" key="2">
    <source>
        <dbReference type="PROSITE" id="PS50828"/>
    </source>
</evidence>
<dbReference type="GO" id="GO:0043130">
    <property type="term" value="F:ubiquitin binding"/>
    <property type="evidence" value="ECO:0007669"/>
    <property type="project" value="InterPro"/>
</dbReference>
<dbReference type="SMART" id="SM01162">
    <property type="entry name" value="DUF1771"/>
    <property type="match status" value="1"/>
</dbReference>
<dbReference type="OrthoDB" id="4080456at2759"/>
<dbReference type="CDD" id="cd14279">
    <property type="entry name" value="CUE"/>
    <property type="match status" value="1"/>
</dbReference>
<dbReference type="InterPro" id="IPR002625">
    <property type="entry name" value="Smr_dom"/>
</dbReference>
<name>R8BD39_PHAM7</name>
<keyword evidence="5" id="KW-1185">Reference proteome</keyword>
<dbReference type="PANTHER" id="PTHR46535:SF1">
    <property type="entry name" value="NEDD4-BINDING PROTEIN 2"/>
    <property type="match status" value="1"/>
</dbReference>
<organism evidence="4 5">
    <name type="scientific">Phaeoacremonium minimum (strain UCR-PA7)</name>
    <name type="common">Esca disease fungus</name>
    <name type="synonym">Togninia minima</name>
    <dbReference type="NCBI Taxonomy" id="1286976"/>
    <lineage>
        <taxon>Eukaryota</taxon>
        <taxon>Fungi</taxon>
        <taxon>Dikarya</taxon>
        <taxon>Ascomycota</taxon>
        <taxon>Pezizomycotina</taxon>
        <taxon>Sordariomycetes</taxon>
        <taxon>Sordariomycetidae</taxon>
        <taxon>Togniniales</taxon>
        <taxon>Togniniaceae</taxon>
        <taxon>Phaeoacremonium</taxon>
    </lineage>
</organism>